<evidence type="ECO:0000259" key="2">
    <source>
        <dbReference type="PROSITE" id="PS50943"/>
    </source>
</evidence>
<dbReference type="Pfam" id="PF13560">
    <property type="entry name" value="HTH_31"/>
    <property type="match status" value="1"/>
</dbReference>
<dbReference type="InterPro" id="IPR010982">
    <property type="entry name" value="Lambda_DNA-bd_dom_sf"/>
</dbReference>
<feature type="domain" description="HTH cro/C1-type" evidence="2">
    <location>
        <begin position="14"/>
        <end position="69"/>
    </location>
</feature>
<proteinExistence type="predicted"/>
<keyword evidence="1" id="KW-0238">DNA-binding</keyword>
<sequence>MRGVGDNMSVGERIAFYRARRGLTQTQLANLVGRKIDWLSKIERGERQLRNVELLAEVAKVLRISLTDLVGQPVLLEDETEQDDVPAIRDALMSPGRLSRTLFATTNRPTRAIDPEQSGRLVEFAWGSYQAGRVSDVVAALPRLIRQAQELEQQAGNSTISATRAWAVSARVHHLAATTLSKVGESDLSWIAAERAMRAADEADDPLVLASAPRAATHALLAVGRYEDALNLGETAARWLAPQVADGDPEALSLFGMLHLRTAVAAARHQDRATAAELLGRAAQAAEQLGVDANYWQTGFGPTNVELHRLSAALDLGDVAWVAEHGRQVGAEGLPVERRVTHMIDVARALSYLAKDTEALDLLLNAERLAPALVRHSASVREMVKDMHRRSPVTGGSRSSELLAFAQRCRAVA</sequence>
<name>A0ABW3VC72_9PSEU</name>
<dbReference type="RefSeq" id="WP_346091223.1">
    <property type="nucleotide sequence ID" value="NZ_BAABKS010000020.1"/>
</dbReference>
<dbReference type="PANTHER" id="PTHR46797">
    <property type="entry name" value="HTH-TYPE TRANSCRIPTIONAL REGULATOR"/>
    <property type="match status" value="1"/>
</dbReference>
<reference evidence="4" key="1">
    <citation type="journal article" date="2019" name="Int. J. Syst. Evol. Microbiol.">
        <title>The Global Catalogue of Microorganisms (GCM) 10K type strain sequencing project: providing services to taxonomists for standard genome sequencing and annotation.</title>
        <authorList>
            <consortium name="The Broad Institute Genomics Platform"/>
            <consortium name="The Broad Institute Genome Sequencing Center for Infectious Disease"/>
            <person name="Wu L."/>
            <person name="Ma J."/>
        </authorList>
    </citation>
    <scope>NUCLEOTIDE SEQUENCE [LARGE SCALE GENOMIC DNA]</scope>
    <source>
        <strain evidence="4">CCUG 49018</strain>
    </source>
</reference>
<gene>
    <name evidence="3" type="ORF">ACFQ34_03835</name>
</gene>
<evidence type="ECO:0000256" key="1">
    <source>
        <dbReference type="ARBA" id="ARBA00023125"/>
    </source>
</evidence>
<dbReference type="PANTHER" id="PTHR46797:SF1">
    <property type="entry name" value="METHYLPHOSPHONATE SYNTHASE"/>
    <property type="match status" value="1"/>
</dbReference>
<dbReference type="SMART" id="SM00530">
    <property type="entry name" value="HTH_XRE"/>
    <property type="match status" value="1"/>
</dbReference>
<organism evidence="3 4">
    <name type="scientific">Pseudonocardia benzenivorans</name>
    <dbReference type="NCBI Taxonomy" id="228005"/>
    <lineage>
        <taxon>Bacteria</taxon>
        <taxon>Bacillati</taxon>
        <taxon>Actinomycetota</taxon>
        <taxon>Actinomycetes</taxon>
        <taxon>Pseudonocardiales</taxon>
        <taxon>Pseudonocardiaceae</taxon>
        <taxon>Pseudonocardia</taxon>
    </lineage>
</organism>
<comment type="caution">
    <text evidence="3">The sequence shown here is derived from an EMBL/GenBank/DDBJ whole genome shotgun (WGS) entry which is preliminary data.</text>
</comment>
<dbReference type="Gene3D" id="1.10.260.40">
    <property type="entry name" value="lambda repressor-like DNA-binding domains"/>
    <property type="match status" value="1"/>
</dbReference>
<dbReference type="PROSITE" id="PS50943">
    <property type="entry name" value="HTH_CROC1"/>
    <property type="match status" value="1"/>
</dbReference>
<evidence type="ECO:0000313" key="3">
    <source>
        <dbReference type="EMBL" id="MFD1232406.1"/>
    </source>
</evidence>
<accession>A0ABW3VC72</accession>
<dbReference type="EMBL" id="JBHTMB010000023">
    <property type="protein sequence ID" value="MFD1232406.1"/>
    <property type="molecule type" value="Genomic_DNA"/>
</dbReference>
<dbReference type="Proteomes" id="UP001597182">
    <property type="component" value="Unassembled WGS sequence"/>
</dbReference>
<dbReference type="CDD" id="cd00093">
    <property type="entry name" value="HTH_XRE"/>
    <property type="match status" value="1"/>
</dbReference>
<protein>
    <submittedName>
        <fullName evidence="3">Helix-turn-helix domain-containing protein</fullName>
    </submittedName>
</protein>
<dbReference type="InterPro" id="IPR050807">
    <property type="entry name" value="TransReg_Diox_bact_type"/>
</dbReference>
<dbReference type="InterPro" id="IPR001387">
    <property type="entry name" value="Cro/C1-type_HTH"/>
</dbReference>
<dbReference type="SUPFAM" id="SSF47413">
    <property type="entry name" value="lambda repressor-like DNA-binding domains"/>
    <property type="match status" value="1"/>
</dbReference>
<evidence type="ECO:0000313" key="4">
    <source>
        <dbReference type="Proteomes" id="UP001597182"/>
    </source>
</evidence>
<keyword evidence="4" id="KW-1185">Reference proteome</keyword>